<dbReference type="InterPro" id="IPR013083">
    <property type="entry name" value="Znf_RING/FYVE/PHD"/>
</dbReference>
<feature type="region of interest" description="Disordered" evidence="4">
    <location>
        <begin position="350"/>
        <end position="453"/>
    </location>
</feature>
<dbReference type="InterPro" id="IPR011011">
    <property type="entry name" value="Znf_FYVE_PHD"/>
</dbReference>
<dbReference type="PROSITE" id="PS01359">
    <property type="entry name" value="ZF_PHD_1"/>
    <property type="match status" value="1"/>
</dbReference>
<feature type="compositionally biased region" description="Low complexity" evidence="4">
    <location>
        <begin position="753"/>
        <end position="768"/>
    </location>
</feature>
<keyword evidence="2" id="KW-0863">Zinc-finger</keyword>
<dbReference type="PANTHER" id="PTHR14296:SF3">
    <property type="entry name" value="DIKAR, ISOFORM F"/>
    <property type="match status" value="1"/>
</dbReference>
<sequence length="797" mass="89745">MKFNTRRSTLNSTSKENPGGSLRDVDATSGALTLKPANTPTNEVLLPLSNMATRKRNLNLEQVEDEAQEPTLLHRIRNMWQFANLYQWIFLFGNAANIDDSLDIEDLETECLKPNSPVLDDIALAVLKLVSSHRGLTHEILDSQARKQYLRYAPSLNPFGDGEEPVKFSGFDVITKIRVLQQLTQWTMIHPERIRDKMEETKDMEQTSWRIEPYGWDSEDRTYFVLDDNRVYRLTESAPTPAPLYAKRKAHRAGRRSSKRRRGVSMGDPETDLAEDEGAHQPLDDGLGGMAWQCLAVSLEDVRTLLQTFDRTRDENEKTLRKQLENHLIPILERQEASRKRKELQREREQLNMAKMANAKRSSRLAGKAERRHQEESAKEEEQRLRAAEAAARHEELQQRRMEQARDLRMHSRAQRLKERDARRLQHEEELAQLSEDSKGATSGTGRISERRRQIEIERNQQALKELEQDEDDWIFDCVCGLYGQVDDGTHSVACEVCNVWQHSKCLGISESDADRPDFHFICSACRHQQEKAKTRPKTTIRLKVGQPQDQPSQTSHTEPPHSESRPSSALVVELPAKPTISQVADRSGQTPTGDNMENSTDVAVSYQTPSTTIGPSISTHAEKGRNKPNDLPDRGEAERNSEPDEPSSSNLYQREEVGMQDALRQQQQESYRFTPPNRSQKAATPFETPLQTKETPKSHGVMSLTGDGQALGTELYTASFVRNGTTSPSAGLSPTKHVSEAAGQLLHSSPGASSALLTPATTLLPSPRQLILTPPTKPSGPRRSSPLHNEQPGKAC</sequence>
<dbReference type="GO" id="GO:0008270">
    <property type="term" value="F:zinc ion binding"/>
    <property type="evidence" value="ECO:0007669"/>
    <property type="project" value="UniProtKB-KW"/>
</dbReference>
<feature type="region of interest" description="Disordered" evidence="4">
    <location>
        <begin position="533"/>
        <end position="703"/>
    </location>
</feature>
<organism evidence="6 7">
    <name type="scientific">Stachybotrys chartarum (strain CBS 109288 / IBT 7711)</name>
    <name type="common">Toxic black mold</name>
    <name type="synonym">Stilbospora chartarum</name>
    <dbReference type="NCBI Taxonomy" id="1280523"/>
    <lineage>
        <taxon>Eukaryota</taxon>
        <taxon>Fungi</taxon>
        <taxon>Dikarya</taxon>
        <taxon>Ascomycota</taxon>
        <taxon>Pezizomycotina</taxon>
        <taxon>Sordariomycetes</taxon>
        <taxon>Hypocreomycetidae</taxon>
        <taxon>Hypocreales</taxon>
        <taxon>Stachybotryaceae</taxon>
        <taxon>Stachybotrys</taxon>
    </lineage>
</organism>
<dbReference type="Pfam" id="PF00628">
    <property type="entry name" value="PHD"/>
    <property type="match status" value="1"/>
</dbReference>
<feature type="compositionally biased region" description="Low complexity" evidence="4">
    <location>
        <begin position="609"/>
        <end position="620"/>
    </location>
</feature>
<evidence type="ECO:0000259" key="5">
    <source>
        <dbReference type="SMART" id="SM00249"/>
    </source>
</evidence>
<feature type="compositionally biased region" description="Polar residues" evidence="4">
    <location>
        <begin position="580"/>
        <end position="608"/>
    </location>
</feature>
<dbReference type="InterPro" id="IPR028938">
    <property type="entry name" value="Rsf1-like"/>
</dbReference>
<evidence type="ECO:0000256" key="1">
    <source>
        <dbReference type="ARBA" id="ARBA00022723"/>
    </source>
</evidence>
<accession>A0A084AI37</accession>
<dbReference type="Gene3D" id="3.30.40.10">
    <property type="entry name" value="Zinc/RING finger domain, C3HC4 (zinc finger)"/>
    <property type="match status" value="1"/>
</dbReference>
<evidence type="ECO:0000256" key="4">
    <source>
        <dbReference type="SAM" id="MobiDB-lite"/>
    </source>
</evidence>
<dbReference type="PANTHER" id="PTHR14296">
    <property type="entry name" value="REMODELING AND SPACING FACTOR 1"/>
    <property type="match status" value="1"/>
</dbReference>
<dbReference type="InterPro" id="IPR001965">
    <property type="entry name" value="Znf_PHD"/>
</dbReference>
<dbReference type="Proteomes" id="UP000028045">
    <property type="component" value="Unassembled WGS sequence"/>
</dbReference>
<protein>
    <recommendedName>
        <fullName evidence="5">Zinc finger PHD-type domain-containing protein</fullName>
    </recommendedName>
</protein>
<dbReference type="AlphaFoldDB" id="A0A084AI37"/>
<evidence type="ECO:0000313" key="7">
    <source>
        <dbReference type="Proteomes" id="UP000028045"/>
    </source>
</evidence>
<dbReference type="EMBL" id="KL648719">
    <property type="protein sequence ID" value="KEY64966.1"/>
    <property type="molecule type" value="Genomic_DNA"/>
</dbReference>
<reference evidence="6 7" key="1">
    <citation type="journal article" date="2014" name="BMC Genomics">
        <title>Comparative genome sequencing reveals chemotype-specific gene clusters in the toxigenic black mold Stachybotrys.</title>
        <authorList>
            <person name="Semeiks J."/>
            <person name="Borek D."/>
            <person name="Otwinowski Z."/>
            <person name="Grishin N.V."/>
        </authorList>
    </citation>
    <scope>NUCLEOTIDE SEQUENCE [LARGE SCALE GENOMIC DNA]</scope>
    <source>
        <strain evidence="7">CBS 109288 / IBT 7711</strain>
    </source>
</reference>
<dbReference type="OrthoDB" id="303107at2759"/>
<evidence type="ECO:0000313" key="6">
    <source>
        <dbReference type="EMBL" id="KEY64966.1"/>
    </source>
</evidence>
<feature type="domain" description="Zinc finger PHD-type" evidence="5">
    <location>
        <begin position="477"/>
        <end position="527"/>
    </location>
</feature>
<evidence type="ECO:0000256" key="3">
    <source>
        <dbReference type="ARBA" id="ARBA00022833"/>
    </source>
</evidence>
<feature type="region of interest" description="Disordered" evidence="4">
    <location>
        <begin position="243"/>
        <end position="284"/>
    </location>
</feature>
<keyword evidence="3" id="KW-0862">Zinc</keyword>
<feature type="region of interest" description="Disordered" evidence="4">
    <location>
        <begin position="750"/>
        <end position="797"/>
    </location>
</feature>
<feature type="region of interest" description="Disordered" evidence="4">
    <location>
        <begin position="1"/>
        <end position="36"/>
    </location>
</feature>
<dbReference type="SUPFAM" id="SSF57903">
    <property type="entry name" value="FYVE/PHD zinc finger"/>
    <property type="match status" value="1"/>
</dbReference>
<keyword evidence="1" id="KW-0479">Metal-binding</keyword>
<feature type="compositionally biased region" description="Basic residues" evidence="4">
    <location>
        <begin position="246"/>
        <end position="263"/>
    </location>
</feature>
<dbReference type="InterPro" id="IPR019787">
    <property type="entry name" value="Znf_PHD-finger"/>
</dbReference>
<gene>
    <name evidence="6" type="ORF">S7711_08207</name>
</gene>
<dbReference type="GO" id="GO:0031213">
    <property type="term" value="C:RSF complex"/>
    <property type="evidence" value="ECO:0007669"/>
    <property type="project" value="InterPro"/>
</dbReference>
<dbReference type="InterPro" id="IPR019786">
    <property type="entry name" value="Zinc_finger_PHD-type_CS"/>
</dbReference>
<feature type="compositionally biased region" description="Polar residues" evidence="4">
    <location>
        <begin position="1"/>
        <end position="16"/>
    </location>
</feature>
<keyword evidence="7" id="KW-1185">Reference proteome</keyword>
<dbReference type="SMART" id="SM00249">
    <property type="entry name" value="PHD"/>
    <property type="match status" value="1"/>
</dbReference>
<dbReference type="GO" id="GO:0006355">
    <property type="term" value="P:regulation of DNA-templated transcription"/>
    <property type="evidence" value="ECO:0007669"/>
    <property type="project" value="InterPro"/>
</dbReference>
<feature type="compositionally biased region" description="Polar residues" evidence="4">
    <location>
        <begin position="664"/>
        <end position="683"/>
    </location>
</feature>
<feature type="compositionally biased region" description="Basic and acidic residues" evidence="4">
    <location>
        <begin position="367"/>
        <end position="430"/>
    </location>
</feature>
<proteinExistence type="predicted"/>
<name>A0A084AI37_STACB</name>
<dbReference type="HOGENOM" id="CLU_015602_1_0_1"/>
<feature type="compositionally biased region" description="Polar residues" evidence="4">
    <location>
        <begin position="548"/>
        <end position="558"/>
    </location>
</feature>
<feature type="compositionally biased region" description="Basic and acidic residues" evidence="4">
    <location>
        <begin position="621"/>
        <end position="643"/>
    </location>
</feature>
<evidence type="ECO:0000256" key="2">
    <source>
        <dbReference type="ARBA" id="ARBA00022771"/>
    </source>
</evidence>